<evidence type="ECO:0000313" key="3">
    <source>
        <dbReference type="Proteomes" id="UP000327191"/>
    </source>
</evidence>
<evidence type="ECO:0000313" key="2">
    <source>
        <dbReference type="EMBL" id="VVQ14213.1"/>
    </source>
</evidence>
<dbReference type="InterPro" id="IPR036291">
    <property type="entry name" value="NAD(P)-bd_dom_sf"/>
</dbReference>
<dbReference type="EMBL" id="CABVJE010000018">
    <property type="protein sequence ID" value="VVQ14213.1"/>
    <property type="molecule type" value="Genomic_DNA"/>
</dbReference>
<feature type="domain" description="NAD(P)-binding" evidence="1">
    <location>
        <begin position="38"/>
        <end position="291"/>
    </location>
</feature>
<keyword evidence="2" id="KW-0560">Oxidoreductase</keyword>
<accession>A0A5E7UT58</accession>
<dbReference type="InterPro" id="IPR016040">
    <property type="entry name" value="NAD(P)-bd_dom"/>
</dbReference>
<dbReference type="Pfam" id="PF16363">
    <property type="entry name" value="GDP_Man_Dehyd"/>
    <property type="match status" value="1"/>
</dbReference>
<dbReference type="EC" id="1.1.1.281" evidence="2"/>
<dbReference type="GO" id="GO:0033705">
    <property type="term" value="F:GDP-4-dehydro-6-deoxy-D-mannose reductase activity"/>
    <property type="evidence" value="ECO:0007669"/>
    <property type="project" value="UniProtKB-EC"/>
</dbReference>
<sequence length="305" mass="33978">MKKLLVTGLTGFVGGHLQALLATTEVGSWQVLAPKPYNLLDSASLDAWLQEECPDAVVHLAGQTFVPEAFRDPQRTLQINLLGTLNLLQALKRRGFCGTFLYVSSGDVYGQVEEKNLPISECLAPRPRNPYAVSKVAAELLCQQWSYSEPWRIVIARPFNHIGPGQGESFVIPSMARQLIRVRQGLQPAQLEVGDVDVTRDFLDVRDVLQAYLGLLEHGRNGEIYNVCSGVEWRVRDLIMQMAGLTGVEVELVQDASRLRLSEQRRVVGCSNKLQKETGWKPGVSITKTLQSVLSEWEARELKNV</sequence>
<reference evidence="2 3" key="1">
    <citation type="submission" date="2019-09" db="EMBL/GenBank/DDBJ databases">
        <authorList>
            <person name="Chandra G."/>
            <person name="Truman W A."/>
        </authorList>
    </citation>
    <scope>NUCLEOTIDE SEQUENCE [LARGE SCALE GENOMIC DNA]</scope>
    <source>
        <strain evidence="2">PS938</strain>
    </source>
</reference>
<dbReference type="SUPFAM" id="SSF51735">
    <property type="entry name" value="NAD(P)-binding Rossmann-fold domains"/>
    <property type="match status" value="1"/>
</dbReference>
<dbReference type="Proteomes" id="UP000327191">
    <property type="component" value="Unassembled WGS sequence"/>
</dbReference>
<name>A0A5E7UT58_PSEFL</name>
<gene>
    <name evidence="2" type="primary">rmd_1</name>
    <name evidence="2" type="ORF">PS938_04014</name>
</gene>
<protein>
    <submittedName>
        <fullName evidence="2">GDP-6-deoxy-D-mannose reductase</fullName>
        <ecNumber evidence="2">1.1.1.281</ecNumber>
    </submittedName>
</protein>
<evidence type="ECO:0000259" key="1">
    <source>
        <dbReference type="Pfam" id="PF16363"/>
    </source>
</evidence>
<organism evidence="2 3">
    <name type="scientific">Pseudomonas fluorescens</name>
    <dbReference type="NCBI Taxonomy" id="294"/>
    <lineage>
        <taxon>Bacteria</taxon>
        <taxon>Pseudomonadati</taxon>
        <taxon>Pseudomonadota</taxon>
        <taxon>Gammaproteobacteria</taxon>
        <taxon>Pseudomonadales</taxon>
        <taxon>Pseudomonadaceae</taxon>
        <taxon>Pseudomonas</taxon>
    </lineage>
</organism>
<dbReference type="PANTHER" id="PTHR43000">
    <property type="entry name" value="DTDP-D-GLUCOSE 4,6-DEHYDRATASE-RELATED"/>
    <property type="match status" value="1"/>
</dbReference>
<dbReference type="Gene3D" id="3.40.50.720">
    <property type="entry name" value="NAD(P)-binding Rossmann-like Domain"/>
    <property type="match status" value="1"/>
</dbReference>
<dbReference type="OrthoDB" id="5295702at2"/>
<proteinExistence type="predicted"/>
<dbReference type="AlphaFoldDB" id="A0A5E7UT58"/>
<dbReference type="RefSeq" id="WP_150673535.1">
    <property type="nucleotide sequence ID" value="NZ_CABVJE010000018.1"/>
</dbReference>
<dbReference type="Gene3D" id="3.90.25.10">
    <property type="entry name" value="UDP-galactose 4-epimerase, domain 1"/>
    <property type="match status" value="1"/>
</dbReference>